<feature type="domain" description="C2H2-type" evidence="11">
    <location>
        <begin position="1326"/>
        <end position="1353"/>
    </location>
</feature>
<dbReference type="FunFam" id="3.30.160.60:FF:001788">
    <property type="entry name" value="ras-responsive element-binding protein 1"/>
    <property type="match status" value="1"/>
</dbReference>
<dbReference type="Pfam" id="PF00096">
    <property type="entry name" value="zf-C2H2"/>
    <property type="match status" value="3"/>
</dbReference>
<feature type="region of interest" description="Disordered" evidence="10">
    <location>
        <begin position="658"/>
        <end position="720"/>
    </location>
</feature>
<feature type="compositionally biased region" description="Acidic residues" evidence="10">
    <location>
        <begin position="665"/>
        <end position="679"/>
    </location>
</feature>
<keyword evidence="2" id="KW-0479">Metal-binding</keyword>
<feature type="domain" description="C2H2-type" evidence="11">
    <location>
        <begin position="479"/>
        <end position="506"/>
    </location>
</feature>
<evidence type="ECO:0000313" key="12">
    <source>
        <dbReference type="EMBL" id="KAL1501648.1"/>
    </source>
</evidence>
<keyword evidence="6" id="KW-0805">Transcription regulation</keyword>
<dbReference type="PROSITE" id="PS50157">
    <property type="entry name" value="ZINC_FINGER_C2H2_2"/>
    <property type="match status" value="13"/>
</dbReference>
<feature type="region of interest" description="Disordered" evidence="10">
    <location>
        <begin position="1"/>
        <end position="64"/>
    </location>
</feature>
<feature type="region of interest" description="Disordered" evidence="10">
    <location>
        <begin position="156"/>
        <end position="187"/>
    </location>
</feature>
<feature type="domain" description="C2H2-type" evidence="11">
    <location>
        <begin position="1354"/>
        <end position="1381"/>
    </location>
</feature>
<feature type="compositionally biased region" description="Polar residues" evidence="10">
    <location>
        <begin position="908"/>
        <end position="919"/>
    </location>
</feature>
<evidence type="ECO:0000313" key="13">
    <source>
        <dbReference type="Proteomes" id="UP001566132"/>
    </source>
</evidence>
<feature type="compositionally biased region" description="Polar residues" evidence="10">
    <location>
        <begin position="31"/>
        <end position="55"/>
    </location>
</feature>
<feature type="compositionally biased region" description="Polar residues" evidence="10">
    <location>
        <begin position="1051"/>
        <end position="1062"/>
    </location>
</feature>
<feature type="region of interest" description="Disordered" evidence="10">
    <location>
        <begin position="1293"/>
        <end position="1316"/>
    </location>
</feature>
<reference evidence="12 13" key="1">
    <citation type="submission" date="2024-05" db="EMBL/GenBank/DDBJ databases">
        <title>Genetic variation in Jamaican populations of the coffee berry borer (Hypothenemus hampei).</title>
        <authorList>
            <person name="Errbii M."/>
            <person name="Myrie A."/>
        </authorList>
    </citation>
    <scope>NUCLEOTIDE SEQUENCE [LARGE SCALE GENOMIC DNA]</scope>
    <source>
        <strain evidence="12">JA-Hopewell-2020-01-JO</strain>
        <tissue evidence="12">Whole body</tissue>
    </source>
</reference>
<dbReference type="GO" id="GO:0006357">
    <property type="term" value="P:regulation of transcription by RNA polymerase II"/>
    <property type="evidence" value="ECO:0007669"/>
    <property type="project" value="UniProtKB-ARBA"/>
</dbReference>
<feature type="compositionally biased region" description="Basic and acidic residues" evidence="10">
    <location>
        <begin position="1301"/>
        <end position="1316"/>
    </location>
</feature>
<feature type="domain" description="C2H2-type" evidence="11">
    <location>
        <begin position="312"/>
        <end position="345"/>
    </location>
</feature>
<keyword evidence="13" id="KW-1185">Reference proteome</keyword>
<dbReference type="FunFam" id="3.30.160.60:FF:001289">
    <property type="entry name" value="Zinc finger protein 574"/>
    <property type="match status" value="1"/>
</dbReference>
<dbReference type="Gene3D" id="3.30.160.60">
    <property type="entry name" value="Classic Zinc Finger"/>
    <property type="match status" value="11"/>
</dbReference>
<comment type="caution">
    <text evidence="12">The sequence shown here is derived from an EMBL/GenBank/DDBJ whole genome shotgun (WGS) entry which is preliminary data.</text>
</comment>
<protein>
    <recommendedName>
        <fullName evidence="11">C2H2-type domain-containing protein</fullName>
    </recommendedName>
</protein>
<gene>
    <name evidence="12" type="ORF">ABEB36_006942</name>
</gene>
<evidence type="ECO:0000256" key="3">
    <source>
        <dbReference type="ARBA" id="ARBA00022737"/>
    </source>
</evidence>
<feature type="compositionally biased region" description="Basic and acidic residues" evidence="10">
    <location>
        <begin position="686"/>
        <end position="700"/>
    </location>
</feature>
<dbReference type="FunFam" id="3.30.160.60:FF:002512">
    <property type="entry name" value="Pebbled, isoform A"/>
    <property type="match status" value="1"/>
</dbReference>
<dbReference type="Pfam" id="PF13894">
    <property type="entry name" value="zf-C2H2_4"/>
    <property type="match status" value="1"/>
</dbReference>
<evidence type="ECO:0000256" key="2">
    <source>
        <dbReference type="ARBA" id="ARBA00022723"/>
    </source>
</evidence>
<feature type="domain" description="C2H2-type" evidence="11">
    <location>
        <begin position="507"/>
        <end position="535"/>
    </location>
</feature>
<feature type="region of interest" description="Disordered" evidence="10">
    <location>
        <begin position="544"/>
        <end position="564"/>
    </location>
</feature>
<evidence type="ECO:0000256" key="4">
    <source>
        <dbReference type="ARBA" id="ARBA00022771"/>
    </source>
</evidence>
<evidence type="ECO:0000256" key="1">
    <source>
        <dbReference type="ARBA" id="ARBA00004123"/>
    </source>
</evidence>
<keyword evidence="5" id="KW-0862">Zinc</keyword>
<dbReference type="PANTHER" id="PTHR46451:SF1">
    <property type="entry name" value="RAS-RESPONSIVE ELEMENT-BINDING PROTEIN 1"/>
    <property type="match status" value="1"/>
</dbReference>
<evidence type="ECO:0000256" key="6">
    <source>
        <dbReference type="ARBA" id="ARBA00023015"/>
    </source>
</evidence>
<dbReference type="Proteomes" id="UP001566132">
    <property type="component" value="Unassembled WGS sequence"/>
</dbReference>
<feature type="region of interest" description="Disordered" evidence="10">
    <location>
        <begin position="411"/>
        <end position="434"/>
    </location>
</feature>
<accession>A0ABD1ES67</accession>
<dbReference type="FunFam" id="3.30.160.60:FF:000682">
    <property type="entry name" value="ras-responsive element-binding protein 1 isoform X1"/>
    <property type="match status" value="1"/>
</dbReference>
<evidence type="ECO:0000256" key="9">
    <source>
        <dbReference type="PROSITE-ProRule" id="PRU00042"/>
    </source>
</evidence>
<keyword evidence="3" id="KW-0677">Repeat</keyword>
<feature type="compositionally biased region" description="Polar residues" evidence="10">
    <location>
        <begin position="175"/>
        <end position="185"/>
    </location>
</feature>
<comment type="subcellular location">
    <subcellularLocation>
        <location evidence="1">Nucleus</location>
    </subcellularLocation>
</comment>
<dbReference type="SMART" id="SM00355">
    <property type="entry name" value="ZnF_C2H2"/>
    <property type="match status" value="16"/>
</dbReference>
<dbReference type="FunFam" id="3.30.160.60:FF:001782">
    <property type="entry name" value="Ras-responsive element-binding protein 1a"/>
    <property type="match status" value="1"/>
</dbReference>
<organism evidence="12 13">
    <name type="scientific">Hypothenemus hampei</name>
    <name type="common">Coffee berry borer</name>
    <dbReference type="NCBI Taxonomy" id="57062"/>
    <lineage>
        <taxon>Eukaryota</taxon>
        <taxon>Metazoa</taxon>
        <taxon>Ecdysozoa</taxon>
        <taxon>Arthropoda</taxon>
        <taxon>Hexapoda</taxon>
        <taxon>Insecta</taxon>
        <taxon>Pterygota</taxon>
        <taxon>Neoptera</taxon>
        <taxon>Endopterygota</taxon>
        <taxon>Coleoptera</taxon>
        <taxon>Polyphaga</taxon>
        <taxon>Cucujiformia</taxon>
        <taxon>Curculionidae</taxon>
        <taxon>Scolytinae</taxon>
        <taxon>Hypothenemus</taxon>
    </lineage>
</organism>
<evidence type="ECO:0000256" key="8">
    <source>
        <dbReference type="ARBA" id="ARBA00023242"/>
    </source>
</evidence>
<dbReference type="InterPro" id="IPR036236">
    <property type="entry name" value="Znf_C2H2_sf"/>
</dbReference>
<feature type="region of interest" description="Disordered" evidence="10">
    <location>
        <begin position="908"/>
        <end position="929"/>
    </location>
</feature>
<feature type="region of interest" description="Disordered" evidence="10">
    <location>
        <begin position="1030"/>
        <end position="1076"/>
    </location>
</feature>
<feature type="domain" description="C2H2-type" evidence="11">
    <location>
        <begin position="107"/>
        <end position="134"/>
    </location>
</feature>
<evidence type="ECO:0000256" key="7">
    <source>
        <dbReference type="ARBA" id="ARBA00023163"/>
    </source>
</evidence>
<feature type="domain" description="C2H2-type" evidence="11">
    <location>
        <begin position="242"/>
        <end position="270"/>
    </location>
</feature>
<dbReference type="FunFam" id="3.30.160.60:FF:002095">
    <property type="entry name" value="ras-responsive element-binding protein 1"/>
    <property type="match status" value="1"/>
</dbReference>
<dbReference type="EMBL" id="JBDJPC010000005">
    <property type="protein sequence ID" value="KAL1501648.1"/>
    <property type="molecule type" value="Genomic_DNA"/>
</dbReference>
<dbReference type="PANTHER" id="PTHR46451">
    <property type="entry name" value="RAS-RESPONSIVE ELEMENT-BINDING PROTEIN 1"/>
    <property type="match status" value="1"/>
</dbReference>
<feature type="region of interest" description="Disordered" evidence="10">
    <location>
        <begin position="980"/>
        <end position="1001"/>
    </location>
</feature>
<dbReference type="InterPro" id="IPR013087">
    <property type="entry name" value="Znf_C2H2_type"/>
</dbReference>
<feature type="domain" description="C2H2-type" evidence="11">
    <location>
        <begin position="448"/>
        <end position="475"/>
    </location>
</feature>
<feature type="domain" description="C2H2-type" evidence="11">
    <location>
        <begin position="885"/>
        <end position="908"/>
    </location>
</feature>
<evidence type="ECO:0000256" key="5">
    <source>
        <dbReference type="ARBA" id="ARBA00022833"/>
    </source>
</evidence>
<dbReference type="GO" id="GO:0005634">
    <property type="term" value="C:nucleus"/>
    <property type="evidence" value="ECO:0007669"/>
    <property type="project" value="UniProtKB-SubCell"/>
</dbReference>
<feature type="compositionally biased region" description="Basic and acidic residues" evidence="10">
    <location>
        <begin position="554"/>
        <end position="564"/>
    </location>
</feature>
<feature type="domain" description="C2H2-type" evidence="11">
    <location>
        <begin position="135"/>
        <end position="162"/>
    </location>
</feature>
<dbReference type="GO" id="GO:0008270">
    <property type="term" value="F:zinc ion binding"/>
    <property type="evidence" value="ECO:0007669"/>
    <property type="project" value="UniProtKB-KW"/>
</dbReference>
<keyword evidence="4 9" id="KW-0863">Zinc-finger</keyword>
<feature type="domain" description="C2H2-type" evidence="11">
    <location>
        <begin position="1091"/>
        <end position="1118"/>
    </location>
</feature>
<dbReference type="SUPFAM" id="SSF57667">
    <property type="entry name" value="beta-beta-alpha zinc fingers"/>
    <property type="match status" value="6"/>
</dbReference>
<keyword evidence="8" id="KW-0539">Nucleus</keyword>
<sequence>MQGVVFTPGNPQQGSPPPNNVMATNMEEPLENNQSNNQIDSGIFSTTANSSIDQTNDSDHRSDCSSPERKYVCPICEKMLTSQHNFTLHIRSHNNENEEINNEKGGFTCRICQKVLSSSSSLDRHVLVHSGERPFQCKYCGDTFTTNGNMHRHMRTHSNKGENYESDGSSDSSSTVRSIEFNNNKVDTKKEVNKRKLEDMDEESSNKRRAECFKCPVCERTDFHSLVVLEAHLEDNHPEHPAKCNVCNQVFLNNKLVIEHKEKVHNNKSHKQQPVMGFDDLTFVDFSSRKFPHIARRECELNIHKSAGGLKFQCSKCSKAFPCSNSLEIHEKNCQEPQNLTVNKPNGISEDEIRRAEFFSRLNLQDNSPEKQHPFNSTLKLKEHLTRAMDSTKDLADIQSILSNIQCQTRQIPSSAKPAAENDKPENEEESQDSFAIEFRKMKLRGEFPCRLCTAVFPNLRALKGHNRAHLSGNTNGTYYCNMCPHSSIDKAALIRHMRTHNGDRPYECSLCNYAFTTKANCERHLRNRHSKTTREEVKKSIIYHPSEDPTNDELNKLTMKSDDNKKDVDADKTILHCSTPKSTSKTKNDVSFPTPTMVPDLQALKPSKIYAAMDFVSQNHKENRFLNGGHPFFSQPFNLMHKTPDVKIQVKPIDSLCENSSFDQSEDEYYDEEEEEPPMDVALDLSKKKSDDEVKSRNDDDNEPQDLTNKAKNATPMLPLPQVSPSVSQFLAQQFLNTSQAKLDPAAIYATHLAYLHRFPAWPMNPLLLQALPALQHPAQDIKERMQRLQLCGGSVITDELKHLTTPPPVSLPPTNQCHGFVQKHETEDKPLSVNVDSFESSPKMESPLKQDLMQSPTSVKMVIKNGVLMPKQKQRRYRTERPFTCEHCSARFTLRSNMERHIKQQHPQFWSQRQRGTLGQPGRKPQGLLLKPNYAESNHYYDELHNDKLRIALLSQLRPHQYPDVKKEDEEDCALVIDENEPKSEEGCKEEEETSSEKCIKNEEDLVPVSRLLVNASQQQFREYFNRETEDHESLGVGSEEDEEGLVASGSTSEGNVSGTEENRSESEAINHSTPVKKKSAYSLAPNRVSCPFCSRKFPWTSSLRRHILTHTGQKPFKCSHCPLLFTTKSNCDRHLLRKHGNSATTIVTGDACNSNSNFLMRNVPERPFKCSICPSSTFSTYPNLKKHMSCKHTSSVQSDDIKAQGYEAGSSEDEKVNQPETKNEWEAQIAFSKFPAVPPEVPPAQVANSDLPFKCHLCESSFGERNQALDHIRDKHASEYDLLMSKNALETQATEESSTPHHDDEEGGGDIRGKFPDYSNRKVICAWCMRRFWSAEDLRRHMRTHTGERPFSCDICRRRFTLKHSMLRHRKKHALNNFEQDTTHSDEDGLVQEEVLKSVTGHGKIEDEQSDVQDGGGDLISNLLGLGDRSIVDKALDAPADDVAKLLGVKNGIKE</sequence>
<evidence type="ECO:0000256" key="10">
    <source>
        <dbReference type="SAM" id="MobiDB-lite"/>
    </source>
</evidence>
<feature type="domain" description="C2H2-type" evidence="11">
    <location>
        <begin position="71"/>
        <end position="98"/>
    </location>
</feature>
<name>A0ABD1ES67_HYPHA</name>
<feature type="domain" description="C2H2-type" evidence="11">
    <location>
        <begin position="1256"/>
        <end position="1284"/>
    </location>
</feature>
<proteinExistence type="predicted"/>
<dbReference type="PROSITE" id="PS00028">
    <property type="entry name" value="ZINC_FINGER_C2H2_1"/>
    <property type="match status" value="12"/>
</dbReference>
<dbReference type="InterPro" id="IPR052795">
    <property type="entry name" value="RREB1"/>
</dbReference>
<evidence type="ECO:0000259" key="11">
    <source>
        <dbReference type="PROSITE" id="PS50157"/>
    </source>
</evidence>
<keyword evidence="7" id="KW-0804">Transcription</keyword>